<keyword evidence="4" id="KW-1185">Reference proteome</keyword>
<evidence type="ECO:0000313" key="3">
    <source>
        <dbReference type="EMBL" id="MBC5667289.1"/>
    </source>
</evidence>
<dbReference type="RefSeq" id="WP_186840279.1">
    <property type="nucleotide sequence ID" value="NZ_JACOOZ010000003.1"/>
</dbReference>
<proteinExistence type="predicted"/>
<name>A0ABR7F128_9FIRM</name>
<feature type="domain" description="GIY-YIG" evidence="2">
    <location>
        <begin position="1"/>
        <end position="89"/>
    </location>
</feature>
<reference evidence="3 4" key="1">
    <citation type="submission" date="2020-08" db="EMBL/GenBank/DDBJ databases">
        <title>Genome public.</title>
        <authorList>
            <person name="Liu C."/>
            <person name="Sun Q."/>
        </authorList>
    </citation>
    <scope>NUCLEOTIDE SEQUENCE [LARGE SCALE GENOMIC DNA]</scope>
    <source>
        <strain evidence="3 4">BX4</strain>
    </source>
</reference>
<organism evidence="3 4">
    <name type="scientific">Eubacterium segne</name>
    <dbReference type="NCBI Taxonomy" id="2763045"/>
    <lineage>
        <taxon>Bacteria</taxon>
        <taxon>Bacillati</taxon>
        <taxon>Bacillota</taxon>
        <taxon>Clostridia</taxon>
        <taxon>Eubacteriales</taxon>
        <taxon>Eubacteriaceae</taxon>
        <taxon>Eubacterium</taxon>
    </lineage>
</organism>
<dbReference type="Pfam" id="PF07460">
    <property type="entry name" value="NUMOD3"/>
    <property type="match status" value="1"/>
</dbReference>
<comment type="similarity">
    <text evidence="1">To endonucleases of group I introns of fungi and phage.</text>
</comment>
<protein>
    <submittedName>
        <fullName evidence="3">GIY-YIG nuclease family protein</fullName>
    </submittedName>
</protein>
<gene>
    <name evidence="3" type="ORF">H8S00_04725</name>
</gene>
<dbReference type="EMBL" id="JACOOZ010000003">
    <property type="protein sequence ID" value="MBC5667289.1"/>
    <property type="molecule type" value="Genomic_DNA"/>
</dbReference>
<dbReference type="InterPro" id="IPR003611">
    <property type="entry name" value="NUMOD3"/>
</dbReference>
<sequence length="124" mass="14856">MTGIYCIENIINNKKYIGQSVNIEDRWRHHINELKRNEHDNKYLQRSYNKYGLDNFKFYILEQCNQKDLDDKEIYWITKLDTYKNGFNLTKGGSGIKNWTPSDEYKKKISKIVSGKNNPNYGHR</sequence>
<comment type="caution">
    <text evidence="3">The sequence shown here is derived from an EMBL/GenBank/DDBJ whole genome shotgun (WGS) entry which is preliminary data.</text>
</comment>
<dbReference type="InterPro" id="IPR035901">
    <property type="entry name" value="GIY-YIG_endonuc_sf"/>
</dbReference>
<dbReference type="Gene3D" id="3.40.1440.10">
    <property type="entry name" value="GIY-YIG endonuclease"/>
    <property type="match status" value="1"/>
</dbReference>
<dbReference type="PROSITE" id="PS50164">
    <property type="entry name" value="GIY_YIG"/>
    <property type="match status" value="1"/>
</dbReference>
<dbReference type="SMART" id="SM00465">
    <property type="entry name" value="GIYc"/>
    <property type="match status" value="1"/>
</dbReference>
<dbReference type="InterPro" id="IPR006350">
    <property type="entry name" value="Intron_endoG1"/>
</dbReference>
<dbReference type="InterPro" id="IPR000305">
    <property type="entry name" value="GIY-YIG_endonuc"/>
</dbReference>
<evidence type="ECO:0000259" key="2">
    <source>
        <dbReference type="PROSITE" id="PS50164"/>
    </source>
</evidence>
<evidence type="ECO:0000256" key="1">
    <source>
        <dbReference type="ARBA" id="ARBA00010045"/>
    </source>
</evidence>
<dbReference type="NCBIfam" id="TIGR01453">
    <property type="entry name" value="grpIintron_endo"/>
    <property type="match status" value="1"/>
</dbReference>
<dbReference type="CDD" id="cd10437">
    <property type="entry name" value="GIY-YIG_HE_I-TevI_like"/>
    <property type="match status" value="1"/>
</dbReference>
<accession>A0ABR7F128</accession>
<dbReference type="Proteomes" id="UP000597877">
    <property type="component" value="Unassembled WGS sequence"/>
</dbReference>
<dbReference type="Pfam" id="PF01541">
    <property type="entry name" value="GIY-YIG"/>
    <property type="match status" value="1"/>
</dbReference>
<evidence type="ECO:0000313" key="4">
    <source>
        <dbReference type="Proteomes" id="UP000597877"/>
    </source>
</evidence>
<dbReference type="SUPFAM" id="SSF82771">
    <property type="entry name" value="GIY-YIG endonuclease"/>
    <property type="match status" value="1"/>
</dbReference>